<comment type="caution">
    <text evidence="18">The sequence shown here is derived from an EMBL/GenBank/DDBJ whole genome shotgun (WGS) entry which is preliminary data.</text>
</comment>
<evidence type="ECO:0000256" key="1">
    <source>
        <dbReference type="ARBA" id="ARBA00000085"/>
    </source>
</evidence>
<accession>A0A917DGX3</accession>
<dbReference type="SUPFAM" id="SSF47384">
    <property type="entry name" value="Homodimeric domain of signal transducing histidine kinase"/>
    <property type="match status" value="1"/>
</dbReference>
<dbReference type="PROSITE" id="PS50113">
    <property type="entry name" value="PAC"/>
    <property type="match status" value="1"/>
</dbReference>
<keyword evidence="9" id="KW-0067">ATP-binding</keyword>
<keyword evidence="5" id="KW-0479">Metal-binding</keyword>
<keyword evidence="11" id="KW-0902">Two-component regulatory system</keyword>
<dbReference type="SMART" id="SM00086">
    <property type="entry name" value="PAC"/>
    <property type="match status" value="2"/>
</dbReference>
<evidence type="ECO:0000313" key="18">
    <source>
        <dbReference type="EMBL" id="GGD37404.1"/>
    </source>
</evidence>
<feature type="domain" description="PAS" evidence="16">
    <location>
        <begin position="155"/>
        <end position="225"/>
    </location>
</feature>
<evidence type="ECO:0000256" key="2">
    <source>
        <dbReference type="ARBA" id="ARBA00001971"/>
    </source>
</evidence>
<evidence type="ECO:0000256" key="11">
    <source>
        <dbReference type="ARBA" id="ARBA00023012"/>
    </source>
</evidence>
<dbReference type="SUPFAM" id="SSF55785">
    <property type="entry name" value="PYP-like sensor domain (PAS domain)"/>
    <property type="match status" value="2"/>
</dbReference>
<evidence type="ECO:0000256" key="14">
    <source>
        <dbReference type="SAM" id="MobiDB-lite"/>
    </source>
</evidence>
<comment type="function">
    <text evidence="12">Putative oxygen sensor; modulates the activity of FixJ, a transcriptional activator of nitrogen fixation fixK gene. FixL probably acts as a kinase that phosphorylates FixJ.</text>
</comment>
<dbReference type="EMBL" id="BMJJ01000014">
    <property type="protein sequence ID" value="GGD37404.1"/>
    <property type="molecule type" value="Genomic_DNA"/>
</dbReference>
<dbReference type="InterPro" id="IPR036097">
    <property type="entry name" value="HisK_dim/P_sf"/>
</dbReference>
<sequence>MSEPPDPDEAREEAREVGFGTTGAAPRQDADRWSMIAQSIGDAIIGETLDGTVTDWNRGAERIFGYSAAEAIGRHISMLFPTGMKGEPQTILDRIAIGDSVELYVAKRQRKDGSLIDVSLSDSPVYDRAGCLVGAAKVARDVTATMDAQAKLEESEARLRSVLATVPEAMVLIDEHGFIESFSATAEQLFGYTATDAVGMNVGSILPESYSQQRDGNIGHFLSSGERHIIGIGRKVEGRRRDGSIFPMQLTVGELHAGGKRFFTGFIRDMTEHDEAQRRLGQLQDELIHMSRLTALGEMATTLAHELNQPLTAAANYLSGARRLLADGSPEHLAIVRDAIEKASKQVLRGGEIIRRLREFVARGETERQTEKLGELIREACALGLVGAGESGVEVRYSFNSEVDVVLVDRVQIQQVLLNLVRNAIEAMQGSAIRRLTIETRRVDRETIEVAVADTGTGIASDVVPRLFQPFVTSKKRGLGVGLSISRTIVEAHGGSLWAEPVEGGGTIFRMTLFTGEDGEGD</sequence>
<evidence type="ECO:0000259" key="15">
    <source>
        <dbReference type="PROSITE" id="PS50109"/>
    </source>
</evidence>
<dbReference type="InterPro" id="IPR036890">
    <property type="entry name" value="HATPase_C_sf"/>
</dbReference>
<dbReference type="SMART" id="SM00388">
    <property type="entry name" value="HisKA"/>
    <property type="match status" value="1"/>
</dbReference>
<keyword evidence="8 18" id="KW-0418">Kinase</keyword>
<dbReference type="Gene3D" id="3.30.565.10">
    <property type="entry name" value="Histidine kinase-like ATPase, C-terminal domain"/>
    <property type="match status" value="1"/>
</dbReference>
<dbReference type="Gene3D" id="3.30.450.20">
    <property type="entry name" value="PAS domain"/>
    <property type="match status" value="2"/>
</dbReference>
<dbReference type="PANTHER" id="PTHR43065">
    <property type="entry name" value="SENSOR HISTIDINE KINASE"/>
    <property type="match status" value="1"/>
</dbReference>
<evidence type="ECO:0000256" key="8">
    <source>
        <dbReference type="ARBA" id="ARBA00022777"/>
    </source>
</evidence>
<dbReference type="InterPro" id="IPR005467">
    <property type="entry name" value="His_kinase_dom"/>
</dbReference>
<dbReference type="SMART" id="SM00387">
    <property type="entry name" value="HATPase_c"/>
    <property type="match status" value="1"/>
</dbReference>
<dbReference type="InterPro" id="IPR003594">
    <property type="entry name" value="HATPase_dom"/>
</dbReference>
<dbReference type="PROSITE" id="PS50109">
    <property type="entry name" value="HIS_KIN"/>
    <property type="match status" value="1"/>
</dbReference>
<feature type="compositionally biased region" description="Acidic residues" evidence="14">
    <location>
        <begin position="1"/>
        <end position="11"/>
    </location>
</feature>
<dbReference type="Pfam" id="PF00512">
    <property type="entry name" value="HisKA"/>
    <property type="match status" value="1"/>
</dbReference>
<evidence type="ECO:0000313" key="19">
    <source>
        <dbReference type="Proteomes" id="UP000613160"/>
    </source>
</evidence>
<gene>
    <name evidence="18" type="ORF">GCM10011335_45260</name>
</gene>
<organism evidence="18 19">
    <name type="scientific">Aureimonas glaciei</name>
    <dbReference type="NCBI Taxonomy" id="1776957"/>
    <lineage>
        <taxon>Bacteria</taxon>
        <taxon>Pseudomonadati</taxon>
        <taxon>Pseudomonadota</taxon>
        <taxon>Alphaproteobacteria</taxon>
        <taxon>Hyphomicrobiales</taxon>
        <taxon>Aurantimonadaceae</taxon>
        <taxon>Aureimonas</taxon>
    </lineage>
</organism>
<dbReference type="InterPro" id="IPR000014">
    <property type="entry name" value="PAS"/>
</dbReference>
<evidence type="ECO:0000256" key="7">
    <source>
        <dbReference type="ARBA" id="ARBA00022741"/>
    </source>
</evidence>
<comment type="cofactor">
    <cofactor evidence="2">
        <name>heme</name>
        <dbReference type="ChEBI" id="CHEBI:30413"/>
    </cofactor>
</comment>
<evidence type="ECO:0000259" key="16">
    <source>
        <dbReference type="PROSITE" id="PS50112"/>
    </source>
</evidence>
<dbReference type="Pfam" id="PF00989">
    <property type="entry name" value="PAS"/>
    <property type="match status" value="2"/>
</dbReference>
<evidence type="ECO:0000259" key="17">
    <source>
        <dbReference type="PROSITE" id="PS50113"/>
    </source>
</evidence>
<name>A0A917DGX3_9HYPH</name>
<comment type="catalytic activity">
    <reaction evidence="1">
        <text>ATP + protein L-histidine = ADP + protein N-phospho-L-histidine.</text>
        <dbReference type="EC" id="2.7.13.3"/>
    </reaction>
</comment>
<dbReference type="CDD" id="cd00082">
    <property type="entry name" value="HisKA"/>
    <property type="match status" value="1"/>
</dbReference>
<dbReference type="GO" id="GO:0000155">
    <property type="term" value="F:phosphorelay sensor kinase activity"/>
    <property type="evidence" value="ECO:0007669"/>
    <property type="project" value="InterPro"/>
</dbReference>
<protein>
    <recommendedName>
        <fullName evidence="13">Sensor protein FixL</fullName>
        <ecNumber evidence="3">2.7.13.3</ecNumber>
    </recommendedName>
</protein>
<dbReference type="CDD" id="cd00130">
    <property type="entry name" value="PAS"/>
    <property type="match status" value="2"/>
</dbReference>
<dbReference type="FunFam" id="3.30.450.20:FF:000060">
    <property type="entry name" value="Sensor protein FixL"/>
    <property type="match status" value="1"/>
</dbReference>
<evidence type="ECO:0000256" key="12">
    <source>
        <dbReference type="ARBA" id="ARBA00059827"/>
    </source>
</evidence>
<feature type="region of interest" description="Disordered" evidence="14">
    <location>
        <begin position="1"/>
        <end position="28"/>
    </location>
</feature>
<dbReference type="SUPFAM" id="SSF55874">
    <property type="entry name" value="ATPase domain of HSP90 chaperone/DNA topoisomerase II/histidine kinase"/>
    <property type="match status" value="1"/>
</dbReference>
<keyword evidence="6" id="KW-0808">Transferase</keyword>
<dbReference type="Gene3D" id="6.10.250.2580">
    <property type="match status" value="1"/>
</dbReference>
<keyword evidence="19" id="KW-1185">Reference proteome</keyword>
<dbReference type="GO" id="GO:0006355">
    <property type="term" value="P:regulation of DNA-templated transcription"/>
    <property type="evidence" value="ECO:0007669"/>
    <property type="project" value="InterPro"/>
</dbReference>
<dbReference type="InterPro" id="IPR004358">
    <property type="entry name" value="Sig_transdc_His_kin-like_C"/>
</dbReference>
<proteinExistence type="predicted"/>
<dbReference type="SMART" id="SM00091">
    <property type="entry name" value="PAS"/>
    <property type="match status" value="2"/>
</dbReference>
<keyword evidence="10" id="KW-0408">Iron</keyword>
<dbReference type="Pfam" id="PF02518">
    <property type="entry name" value="HATPase_c"/>
    <property type="match status" value="1"/>
</dbReference>
<dbReference type="PROSITE" id="PS50112">
    <property type="entry name" value="PAS"/>
    <property type="match status" value="2"/>
</dbReference>
<evidence type="ECO:0000256" key="13">
    <source>
        <dbReference type="ARBA" id="ARBA00070616"/>
    </source>
</evidence>
<evidence type="ECO:0000256" key="4">
    <source>
        <dbReference type="ARBA" id="ARBA00022553"/>
    </source>
</evidence>
<feature type="domain" description="Histidine kinase" evidence="15">
    <location>
        <begin position="302"/>
        <end position="517"/>
    </location>
</feature>
<evidence type="ECO:0000256" key="3">
    <source>
        <dbReference type="ARBA" id="ARBA00012438"/>
    </source>
</evidence>
<dbReference type="AlphaFoldDB" id="A0A917DGX3"/>
<dbReference type="Proteomes" id="UP000613160">
    <property type="component" value="Unassembled WGS sequence"/>
</dbReference>
<feature type="domain" description="PAC" evidence="17">
    <location>
        <begin position="99"/>
        <end position="154"/>
    </location>
</feature>
<evidence type="ECO:0000256" key="9">
    <source>
        <dbReference type="ARBA" id="ARBA00022840"/>
    </source>
</evidence>
<dbReference type="NCBIfam" id="TIGR00229">
    <property type="entry name" value="sensory_box"/>
    <property type="match status" value="2"/>
</dbReference>
<reference evidence="18" key="1">
    <citation type="journal article" date="2014" name="Int. J. Syst. Evol. Microbiol.">
        <title>Complete genome sequence of Corynebacterium casei LMG S-19264T (=DSM 44701T), isolated from a smear-ripened cheese.</title>
        <authorList>
            <consortium name="US DOE Joint Genome Institute (JGI-PGF)"/>
            <person name="Walter F."/>
            <person name="Albersmeier A."/>
            <person name="Kalinowski J."/>
            <person name="Ruckert C."/>
        </authorList>
    </citation>
    <scope>NUCLEOTIDE SEQUENCE</scope>
    <source>
        <strain evidence="18">CGMCC 1.15493</strain>
    </source>
</reference>
<dbReference type="InterPro" id="IPR003661">
    <property type="entry name" value="HisK_dim/P_dom"/>
</dbReference>
<dbReference type="InterPro" id="IPR000700">
    <property type="entry name" value="PAS-assoc_C"/>
</dbReference>
<reference evidence="18" key="2">
    <citation type="submission" date="2020-09" db="EMBL/GenBank/DDBJ databases">
        <authorList>
            <person name="Sun Q."/>
            <person name="Zhou Y."/>
        </authorList>
    </citation>
    <scope>NUCLEOTIDE SEQUENCE</scope>
    <source>
        <strain evidence="18">CGMCC 1.15493</strain>
    </source>
</reference>
<dbReference type="PRINTS" id="PR00344">
    <property type="entry name" value="BCTRLSENSOR"/>
</dbReference>
<evidence type="ECO:0000256" key="5">
    <source>
        <dbReference type="ARBA" id="ARBA00022617"/>
    </source>
</evidence>
<dbReference type="EC" id="2.7.13.3" evidence="3"/>
<keyword evidence="5" id="KW-0349">Heme</keyword>
<dbReference type="InterPro" id="IPR035965">
    <property type="entry name" value="PAS-like_dom_sf"/>
</dbReference>
<dbReference type="InterPro" id="IPR001610">
    <property type="entry name" value="PAC"/>
</dbReference>
<dbReference type="GO" id="GO:0005524">
    <property type="term" value="F:ATP binding"/>
    <property type="evidence" value="ECO:0007669"/>
    <property type="project" value="UniProtKB-KW"/>
</dbReference>
<keyword evidence="7" id="KW-0547">Nucleotide-binding</keyword>
<keyword evidence="4" id="KW-0597">Phosphoprotein</keyword>
<evidence type="ECO:0000256" key="10">
    <source>
        <dbReference type="ARBA" id="ARBA00023004"/>
    </source>
</evidence>
<dbReference type="PANTHER" id="PTHR43065:SF10">
    <property type="entry name" value="PEROXIDE STRESS-ACTIVATED HISTIDINE KINASE MAK3"/>
    <property type="match status" value="1"/>
</dbReference>
<feature type="domain" description="PAS" evidence="16">
    <location>
        <begin position="29"/>
        <end position="81"/>
    </location>
</feature>
<dbReference type="RefSeq" id="WP_244640440.1">
    <property type="nucleotide sequence ID" value="NZ_BMJJ01000014.1"/>
</dbReference>
<dbReference type="Gene3D" id="1.10.287.130">
    <property type="match status" value="1"/>
</dbReference>
<dbReference type="InterPro" id="IPR013767">
    <property type="entry name" value="PAS_fold"/>
</dbReference>
<evidence type="ECO:0000256" key="6">
    <source>
        <dbReference type="ARBA" id="ARBA00022679"/>
    </source>
</evidence>